<keyword evidence="1" id="KW-0732">Signal</keyword>
<feature type="chain" id="PRO_5045847688" evidence="1">
    <location>
        <begin position="24"/>
        <end position="403"/>
    </location>
</feature>
<dbReference type="InterPro" id="IPR011464">
    <property type="entry name" value="DUF1570"/>
</dbReference>
<dbReference type="Proteomes" id="UP001575105">
    <property type="component" value="Unassembled WGS sequence"/>
</dbReference>
<name>A0ABV4UBC0_9BACT</name>
<reference evidence="3 4" key="1">
    <citation type="submission" date="2024-08" db="EMBL/GenBank/DDBJ databases">
        <title>Whole-genome sequencing of halo(alkali)philic microorganisms from hypersaline lakes.</title>
        <authorList>
            <person name="Sorokin D.Y."/>
            <person name="Merkel A.Y."/>
            <person name="Messina E."/>
            <person name="Yakimov M."/>
        </authorList>
    </citation>
    <scope>NUCLEOTIDE SEQUENCE [LARGE SCALE GENOMIC DNA]</scope>
    <source>
        <strain evidence="3 4">AB-hyl4</strain>
    </source>
</reference>
<dbReference type="RefSeq" id="WP_425346588.1">
    <property type="nucleotide sequence ID" value="NZ_JBGUBD010000010.1"/>
</dbReference>
<protein>
    <submittedName>
        <fullName evidence="3">DUF1570 domain-containing protein</fullName>
    </submittedName>
</protein>
<proteinExistence type="predicted"/>
<evidence type="ECO:0000313" key="3">
    <source>
        <dbReference type="EMBL" id="MFA9479663.1"/>
    </source>
</evidence>
<evidence type="ECO:0000256" key="1">
    <source>
        <dbReference type="SAM" id="SignalP"/>
    </source>
</evidence>
<comment type="caution">
    <text evidence="3">The sequence shown here is derived from an EMBL/GenBank/DDBJ whole genome shotgun (WGS) entry which is preliminary data.</text>
</comment>
<keyword evidence="4" id="KW-1185">Reference proteome</keyword>
<evidence type="ECO:0000313" key="4">
    <source>
        <dbReference type="Proteomes" id="UP001575105"/>
    </source>
</evidence>
<dbReference type="EMBL" id="JBGUBD010000010">
    <property type="protein sequence ID" value="MFA9479663.1"/>
    <property type="molecule type" value="Genomic_DNA"/>
</dbReference>
<accession>A0ABV4UBC0</accession>
<dbReference type="Pfam" id="PF07607">
    <property type="entry name" value="DUF1570"/>
    <property type="match status" value="1"/>
</dbReference>
<organism evidence="3 4">
    <name type="scientific">Natronomicrosphaera hydrolytica</name>
    <dbReference type="NCBI Taxonomy" id="3242702"/>
    <lineage>
        <taxon>Bacteria</taxon>
        <taxon>Pseudomonadati</taxon>
        <taxon>Planctomycetota</taxon>
        <taxon>Phycisphaerae</taxon>
        <taxon>Phycisphaerales</taxon>
        <taxon>Phycisphaeraceae</taxon>
        <taxon>Natronomicrosphaera</taxon>
    </lineage>
</organism>
<feature type="domain" description="DUF1570" evidence="2">
    <location>
        <begin position="127"/>
        <end position="245"/>
    </location>
</feature>
<evidence type="ECO:0000259" key="2">
    <source>
        <dbReference type="Pfam" id="PF07607"/>
    </source>
</evidence>
<feature type="signal peptide" evidence="1">
    <location>
        <begin position="1"/>
        <end position="23"/>
    </location>
</feature>
<gene>
    <name evidence="3" type="ORF">ACERK3_15345</name>
</gene>
<sequence>MFARRFTLLCIAVVLTFITPAVAQPSLDTWDSRYYTIHTNLPREDVIEYAQHMDLIYAEFERRFAHMRDRRRVDQPLYLLATQRDYLAFLATMGIDGTNSGGMFFHRGARGGLASYVDRPDRAQAFATLRHEAFHQFAHNYLGATLPTSINEGIAQYFENIVIVDGQIRTGLADRARIEQVRRMIDEGRTMPLDTLLNISNQQWAATLRTNPAAASDLYAQSWSLVYFLVHADRRFRDAFERYLAEIGRGLHSRQAMQRAFDTDDFSVAEDAWQRFAMNLEPDPVTTTQAHLEFLGEGMVLLLQRDGELPRTFHRLRNELRSRGFRTHYHSHAIQFHYDAADDHVFQYERAPGRWEDFEMIDPAGPGEPPRLLAPRARWRPMLVWDQDSDGNLVYDVVFQGGR</sequence>